<organism evidence="1 2">
    <name type="scientific">Paucidesulfovibrio gracilis DSM 16080</name>
    <dbReference type="NCBI Taxonomy" id="1121449"/>
    <lineage>
        <taxon>Bacteria</taxon>
        <taxon>Pseudomonadati</taxon>
        <taxon>Thermodesulfobacteriota</taxon>
        <taxon>Desulfovibrionia</taxon>
        <taxon>Desulfovibrionales</taxon>
        <taxon>Desulfovibrionaceae</taxon>
        <taxon>Paucidesulfovibrio</taxon>
    </lineage>
</organism>
<evidence type="ECO:0000313" key="2">
    <source>
        <dbReference type="Proteomes" id="UP000190027"/>
    </source>
</evidence>
<sequence>MCKLIPYCPFYKAYANVEDPFVQDVLARYCHAEGEGCAQREAQEMYGTFLGVNLCPGGEVITG</sequence>
<dbReference type="EMBL" id="FUYC01000006">
    <property type="protein sequence ID" value="SKA83203.1"/>
    <property type="molecule type" value="Genomic_DNA"/>
</dbReference>
<evidence type="ECO:0000313" key="1">
    <source>
        <dbReference type="EMBL" id="SKA83203.1"/>
    </source>
</evidence>
<keyword evidence="2" id="KW-1185">Reference proteome</keyword>
<proteinExistence type="predicted"/>
<reference evidence="1 2" key="1">
    <citation type="submission" date="2017-02" db="EMBL/GenBank/DDBJ databases">
        <authorList>
            <person name="Peterson S.W."/>
        </authorList>
    </citation>
    <scope>NUCLEOTIDE SEQUENCE [LARGE SCALE GENOMIC DNA]</scope>
    <source>
        <strain evidence="1 2">DSM 16080</strain>
    </source>
</reference>
<gene>
    <name evidence="1" type="ORF">SAMN02745704_01602</name>
</gene>
<name>A0A1T4X0L7_9BACT</name>
<dbReference type="OrthoDB" id="9869014at2"/>
<dbReference type="AlphaFoldDB" id="A0A1T4X0L7"/>
<accession>A0A1T4X0L7</accession>
<dbReference type="RefSeq" id="WP_078717172.1">
    <property type="nucleotide sequence ID" value="NZ_FUYC01000006.1"/>
</dbReference>
<dbReference type="Proteomes" id="UP000190027">
    <property type="component" value="Unassembled WGS sequence"/>
</dbReference>
<protein>
    <submittedName>
        <fullName evidence="1">Uncharacterized protein</fullName>
    </submittedName>
</protein>